<accession>A0A7S1A1K7</accession>
<sequence>MALKRVAAVSLASLCSGSNLRVDTAPVINLNLYRAMNKNNLGLHTLENDNMADLPGVLKYFHTEVIAESHVGDPDRAARKYGIDVIARWDFKVKNSPSMLRDGSPDVNLQDFGPFVTYDYGQSTNEALDSVFTTHGDFVGAQFQRDPRFNFADPYFWFSVSGFCPNLPFVCTDNLRSCPAHDPPIFTARCGAGGCTDKGRVEAPDAQCIKFHDGSVIAGGLCAVETTVFNPNDVDDDPKGVPGCTYSFKNQQTVNIDDLAGITQEDCGGHMCNNWEDFRKNCVNPDYRRKFDPSGRIQEFTYCVEYDIHPYCSQAQACFDPQCLALPSEERELGLPFWKGRCSPLQNRIRAEVLANGFGIVGANYEHRSVASDMREVQFDTSCDRPGAPTACRANPTVGGTYCTRYFSGVCSSCFIPGTKQPYPIHTATYCPYYVLSVPDYSSLQTPTCKSKKPSDLCCLYVGDCDGETDPDVATMDLDGFFLISSLMDTEKLDIWVNRYIEEKLGRQVVDEEKVRDSAYWLWDHKPQRDFTLETLEKIVTPFLNPTTTIVTTSTQYVPYHDNPVIVPADSNPGHSTFFYVFIVFVLIAAGGGIWHHFSKNKKPAVASPEPATGVVEMNTRYST</sequence>
<keyword evidence="1" id="KW-1133">Transmembrane helix</keyword>
<reference evidence="2" key="1">
    <citation type="submission" date="2021-01" db="EMBL/GenBank/DDBJ databases">
        <authorList>
            <person name="Corre E."/>
            <person name="Pelletier E."/>
            <person name="Niang G."/>
            <person name="Scheremetjew M."/>
            <person name="Finn R."/>
            <person name="Kale V."/>
            <person name="Holt S."/>
            <person name="Cochrane G."/>
            <person name="Meng A."/>
            <person name="Brown T."/>
            <person name="Cohen L."/>
        </authorList>
    </citation>
    <scope>NUCLEOTIDE SEQUENCE</scope>
</reference>
<evidence type="ECO:0000256" key="1">
    <source>
        <dbReference type="SAM" id="Phobius"/>
    </source>
</evidence>
<feature type="transmembrane region" description="Helical" evidence="1">
    <location>
        <begin position="577"/>
        <end position="595"/>
    </location>
</feature>
<protein>
    <submittedName>
        <fullName evidence="2">Uncharacterized protein</fullName>
    </submittedName>
</protein>
<dbReference type="EMBL" id="HBFQ01020084">
    <property type="protein sequence ID" value="CAD8839744.1"/>
    <property type="molecule type" value="Transcribed_RNA"/>
</dbReference>
<keyword evidence="1" id="KW-0472">Membrane</keyword>
<evidence type="ECO:0000313" key="2">
    <source>
        <dbReference type="EMBL" id="CAD8839744.1"/>
    </source>
</evidence>
<organism evidence="2">
    <name type="scientific">Noctiluca scintillans</name>
    <name type="common">Sea sparkle</name>
    <name type="synonym">Red tide dinoflagellate</name>
    <dbReference type="NCBI Taxonomy" id="2966"/>
    <lineage>
        <taxon>Eukaryota</taxon>
        <taxon>Sar</taxon>
        <taxon>Alveolata</taxon>
        <taxon>Dinophyceae</taxon>
        <taxon>Noctilucales</taxon>
        <taxon>Noctilucaceae</taxon>
        <taxon>Noctiluca</taxon>
    </lineage>
</organism>
<name>A0A7S1A1K7_NOCSC</name>
<keyword evidence="1" id="KW-0812">Transmembrane</keyword>
<gene>
    <name evidence="2" type="ORF">NSCI0253_LOCUS14092</name>
</gene>
<dbReference type="AlphaFoldDB" id="A0A7S1A1K7"/>
<proteinExistence type="predicted"/>